<dbReference type="EMBL" id="CP081864">
    <property type="protein sequence ID" value="QZN97922.1"/>
    <property type="molecule type" value="Genomic_DNA"/>
</dbReference>
<feature type="domain" description="MBG" evidence="1">
    <location>
        <begin position="46"/>
        <end position="120"/>
    </location>
</feature>
<evidence type="ECO:0000313" key="2">
    <source>
        <dbReference type="EMBL" id="QZN97922.1"/>
    </source>
</evidence>
<sequence>MTSAGNASSANVGSYGITASDATGSKLGNYTISYNNGSLVVTPAALTISADNASKLYGQTATLGYQANGLLNGDSVESVTVSSSGADRSAAVGQYAVVAENAVGDRLANYNITYVNGALTVDLPIPTDLPLAANIGNRFATQNLTQQLTGSNMVVTHDATTAPTTQGQPGGSSANNDVMATVEPRLAGAVCMLGADYALSCSGK</sequence>
<keyword evidence="3" id="KW-1185">Reference proteome</keyword>
<proteinExistence type="predicted"/>
<reference evidence="2 3" key="1">
    <citation type="submission" date="2021-08" db="EMBL/GenBank/DDBJ databases">
        <title>Culture and genomic analysis of Symbiopectobacterium purcellii sp. nov. gen. nov., isolated from the leafhopper Empoasca decipiens.</title>
        <authorList>
            <person name="Nadal-Jimenez P."/>
            <person name="Siozios S."/>
            <person name="Halliday N."/>
            <person name="Camara M."/>
            <person name="Hurst G.D.D."/>
        </authorList>
    </citation>
    <scope>NUCLEOTIDE SEQUENCE [LARGE SCALE GENOMIC DNA]</scope>
    <source>
        <strain evidence="2 3">SyEd1</strain>
    </source>
</reference>
<dbReference type="Gene3D" id="3.30.160.710">
    <property type="match status" value="1"/>
</dbReference>
<dbReference type="Proteomes" id="UP000825886">
    <property type="component" value="Chromosome"/>
</dbReference>
<dbReference type="InterPro" id="IPR041286">
    <property type="entry name" value="MBG_2"/>
</dbReference>
<accession>A0ABX9ART0</accession>
<evidence type="ECO:0000313" key="3">
    <source>
        <dbReference type="Proteomes" id="UP000825886"/>
    </source>
</evidence>
<dbReference type="Pfam" id="PF18676">
    <property type="entry name" value="MBG_2"/>
    <property type="match status" value="1"/>
</dbReference>
<name>A0ABX9ART0_9ENTR</name>
<evidence type="ECO:0000259" key="1">
    <source>
        <dbReference type="Pfam" id="PF18676"/>
    </source>
</evidence>
<gene>
    <name evidence="2" type="ORF">K6K13_03300</name>
</gene>
<organism evidence="2 3">
    <name type="scientific">Symbiopectobacterium purcellii</name>
    <dbReference type="NCBI Taxonomy" id="2871826"/>
    <lineage>
        <taxon>Bacteria</taxon>
        <taxon>Pseudomonadati</taxon>
        <taxon>Pseudomonadota</taxon>
        <taxon>Gammaproteobacteria</taxon>
        <taxon>Enterobacterales</taxon>
        <taxon>Enterobacteriaceae</taxon>
    </lineage>
</organism>
<protein>
    <recommendedName>
        <fullName evidence="1">MBG domain-containing protein</fullName>
    </recommendedName>
</protein>